<dbReference type="InterPro" id="IPR036034">
    <property type="entry name" value="PDZ_sf"/>
</dbReference>
<comment type="caution">
    <text evidence="3">The sequence shown here is derived from an EMBL/GenBank/DDBJ whole genome shotgun (WGS) entry which is preliminary data.</text>
</comment>
<dbReference type="PROSITE" id="PS50106">
    <property type="entry name" value="PDZ"/>
    <property type="match status" value="1"/>
</dbReference>
<dbReference type="OrthoDB" id="3521766at2"/>
<dbReference type="EMBL" id="QKLU01000002">
    <property type="protein sequence ID" value="PYF75782.1"/>
    <property type="molecule type" value="Genomic_DNA"/>
</dbReference>
<dbReference type="Proteomes" id="UP000248198">
    <property type="component" value="Unassembled WGS sequence"/>
</dbReference>
<organism evidence="3 4">
    <name type="scientific">Pedobacter nutrimenti</name>
    <dbReference type="NCBI Taxonomy" id="1241337"/>
    <lineage>
        <taxon>Bacteria</taxon>
        <taxon>Pseudomonadati</taxon>
        <taxon>Bacteroidota</taxon>
        <taxon>Sphingobacteriia</taxon>
        <taxon>Sphingobacteriales</taxon>
        <taxon>Sphingobacteriaceae</taxon>
        <taxon>Pedobacter</taxon>
    </lineage>
</organism>
<dbReference type="AlphaFoldDB" id="A0A318UHL7"/>
<dbReference type="Gene3D" id="2.30.42.10">
    <property type="match status" value="1"/>
</dbReference>
<dbReference type="Gene3D" id="2.40.70.10">
    <property type="entry name" value="Acid Proteases"/>
    <property type="match status" value="2"/>
</dbReference>
<proteinExistence type="predicted"/>
<reference evidence="3 4" key="1">
    <citation type="submission" date="2018-06" db="EMBL/GenBank/DDBJ databases">
        <title>Genomic Encyclopedia of Archaeal and Bacterial Type Strains, Phase II (KMG-II): from individual species to whole genera.</title>
        <authorList>
            <person name="Goeker M."/>
        </authorList>
    </citation>
    <scope>NUCLEOTIDE SEQUENCE [LARGE SCALE GENOMIC DNA]</scope>
    <source>
        <strain evidence="3 4">DSM 27372</strain>
    </source>
</reference>
<keyword evidence="4" id="KW-1185">Reference proteome</keyword>
<dbReference type="InterPro" id="IPR041489">
    <property type="entry name" value="PDZ_6"/>
</dbReference>
<gene>
    <name evidence="3" type="ORF">B0O44_102336</name>
</gene>
<evidence type="ECO:0000313" key="3">
    <source>
        <dbReference type="EMBL" id="PYF75782.1"/>
    </source>
</evidence>
<keyword evidence="1" id="KW-0732">Signal</keyword>
<evidence type="ECO:0000313" key="4">
    <source>
        <dbReference type="Proteomes" id="UP000248198"/>
    </source>
</evidence>
<accession>A0A318UHL7</accession>
<feature type="chain" id="PRO_5016337903" evidence="1">
    <location>
        <begin position="29"/>
        <end position="413"/>
    </location>
</feature>
<feature type="signal peptide" evidence="1">
    <location>
        <begin position="1"/>
        <end position="28"/>
    </location>
</feature>
<dbReference type="Pfam" id="PF17820">
    <property type="entry name" value="PDZ_6"/>
    <property type="match status" value="1"/>
</dbReference>
<dbReference type="SUPFAM" id="SSF50156">
    <property type="entry name" value="PDZ domain-like"/>
    <property type="match status" value="1"/>
</dbReference>
<dbReference type="Pfam" id="PF13650">
    <property type="entry name" value="Asp_protease_2"/>
    <property type="match status" value="1"/>
</dbReference>
<sequence>MKTCPGFTKKIFLFILFFQFSCSGFLMAQSFSFEGKREKDAIDFKLVKNLIIIPIYINNKGPFNFILDTGVGPMIITDPSVMDSLHLKPIRITKLSGIGNGPDIEAYLTDEIKVQVGKSSISNMPTAILKEDLFNLSNFVGVHIHGLIGYYFFNSFIVKINYPSRRLAFSLPDLPVKMKGIKIPLEMINNKPYAWANLELQNREKIKAKLIIDIGASHAVSLESLHEKAFPLPEKTIEANLGMGFTGLIGGHIGRINSLEIAGVTFKNVLSSFPDYEDAAAKSNVKERNGNLGSDLLKFFDLTFDYQNFNVYLKPSRYFKKVFEHDMSGMEVYVEERKFNVFIVGRIEPGSPAELADIRPGDQIVSINFKPFEEYSLNDIDLLLKSAENRRIILLLNRENKMIYKLLTLKRRI</sequence>
<name>A0A318UHL7_9SPHI</name>
<protein>
    <submittedName>
        <fullName evidence="3">PDZ domain-containing protein</fullName>
    </submittedName>
</protein>
<dbReference type="InterPro" id="IPR001478">
    <property type="entry name" value="PDZ"/>
</dbReference>
<evidence type="ECO:0000256" key="1">
    <source>
        <dbReference type="SAM" id="SignalP"/>
    </source>
</evidence>
<evidence type="ECO:0000259" key="2">
    <source>
        <dbReference type="PROSITE" id="PS50106"/>
    </source>
</evidence>
<dbReference type="SMART" id="SM00228">
    <property type="entry name" value="PDZ"/>
    <property type="match status" value="1"/>
</dbReference>
<feature type="domain" description="PDZ" evidence="2">
    <location>
        <begin position="343"/>
        <end position="399"/>
    </location>
</feature>
<dbReference type="InterPro" id="IPR021109">
    <property type="entry name" value="Peptidase_aspartic_dom_sf"/>
</dbReference>